<keyword evidence="1" id="KW-0732">Signal</keyword>
<dbReference type="AlphaFoldDB" id="A0AAE6EXG9"/>
<organism evidence="2 3">
    <name type="scientific">Bacteroides fragilis</name>
    <dbReference type="NCBI Taxonomy" id="817"/>
    <lineage>
        <taxon>Bacteria</taxon>
        <taxon>Pseudomonadati</taxon>
        <taxon>Bacteroidota</taxon>
        <taxon>Bacteroidia</taxon>
        <taxon>Bacteroidales</taxon>
        <taxon>Bacteroidaceae</taxon>
        <taxon>Bacteroides</taxon>
    </lineage>
</organism>
<feature type="signal peptide" evidence="1">
    <location>
        <begin position="1"/>
        <end position="18"/>
    </location>
</feature>
<feature type="chain" id="PRO_5042162586" description="Lipoprotein" evidence="1">
    <location>
        <begin position="19"/>
        <end position="539"/>
    </location>
</feature>
<dbReference type="RefSeq" id="WP_032535501.1">
    <property type="nucleotide sequence ID" value="NZ_CAXSXC010000043.1"/>
</dbReference>
<dbReference type="PROSITE" id="PS51257">
    <property type="entry name" value="PROKAR_LIPOPROTEIN"/>
    <property type="match status" value="1"/>
</dbReference>
<proteinExistence type="predicted"/>
<dbReference type="EMBL" id="CP036547">
    <property type="protein sequence ID" value="QCQ47699.1"/>
    <property type="molecule type" value="Genomic_DNA"/>
</dbReference>
<gene>
    <name evidence="2" type="ORF">EC80_023145</name>
</gene>
<evidence type="ECO:0008006" key="4">
    <source>
        <dbReference type="Google" id="ProtNLM"/>
    </source>
</evidence>
<accession>A0AAE6EXG9</accession>
<protein>
    <recommendedName>
        <fullName evidence="4">Lipoprotein</fullName>
    </recommendedName>
</protein>
<geneLocation type="plasmid" evidence="2 3">
    <name>pBFS01_1</name>
</geneLocation>
<sequence>MKKSLFIIALCTFAFSCAEDFSENQSAQDSTTPLLDSISLTENDAKQEFSEILSKAIYENIELRSFIKDKAIQQFDNDFDVFYPILKNEVVGKGGTFRNILLKYTTEEELSNIERTLPLLNIYVPDLSLFTNITPYNWDITDNQIPVTFKENQTSKMLLYLNGEKSGEIPQNGIPGFHLLVVKNNERVIPVSINTRGVANSYQFIDKAFDGTNSKQNTPSTRSMSEPDNIDWLSEDIVDPIVKNAYEKMKENPSLQRDNIYYGLTDNKQEGSLNMNIDEYIYRIQISPSSYFTMADQEGDPTRKDKGTISNKKGEISDDEALSRFWIDGNFEIILQVFTGVKNIKELTAHEYVFNVKPQELFNVPIEKSYRHKTMFRHSKFYYTIDPHKLERKWYYPRTKGHDTRLPKWDISTQSLERFINIFERDADEKITYSQNKTTTFAANFKSSADGDIPIGTKGGSIKIGLGYDTTKSTSTSSTITIETTKESDQLGTLTLNFYDAIIVEKNSSKGYRPKNVSNGTVSITISPMSDAFSRSVSF</sequence>
<reference evidence="2 3" key="1">
    <citation type="submission" date="2019-03" db="EMBL/GenBank/DDBJ databases">
        <title>Complete genome assembly of MDR B. fragilis.</title>
        <authorList>
            <person name="Sydenham T.V."/>
            <person name="Hasman H."/>
            <person name="Justesen U.S."/>
        </authorList>
    </citation>
    <scope>NUCLEOTIDE SEQUENCE [LARGE SCALE GENOMIC DNA]</scope>
    <source>
        <strain evidence="2 3">DCMSKEJBY0001B</strain>
        <plasmid evidence="2 3">pBFS01_1</plasmid>
    </source>
</reference>
<dbReference type="Proteomes" id="UP000036847">
    <property type="component" value="Plasmid pBFS01_1"/>
</dbReference>
<name>A0AAE6EXG9_BACFG</name>
<evidence type="ECO:0000313" key="2">
    <source>
        <dbReference type="EMBL" id="QCQ47699.1"/>
    </source>
</evidence>
<evidence type="ECO:0000313" key="3">
    <source>
        <dbReference type="Proteomes" id="UP000036847"/>
    </source>
</evidence>
<keyword evidence="2" id="KW-0614">Plasmid</keyword>
<evidence type="ECO:0000256" key="1">
    <source>
        <dbReference type="SAM" id="SignalP"/>
    </source>
</evidence>